<dbReference type="Proteomes" id="UP000583266">
    <property type="component" value="Unassembled WGS sequence"/>
</dbReference>
<dbReference type="PANTHER" id="PTHR21037">
    <property type="entry name" value="39S RIBOSOMAL PROTEIN L14, MITOCHONDRIAL"/>
    <property type="match status" value="1"/>
</dbReference>
<sequence>MKQPLVEKIDFYYNAEGYMVFTEKYHLDRGYCCGNGCKHCPFSYENVPEPKKSILREKRRNEEKDGRP</sequence>
<dbReference type="AlphaFoldDB" id="A0A848GEP9"/>
<dbReference type="PANTHER" id="PTHR21037:SF2">
    <property type="entry name" value="SIMILAR TO NOVEL PROTEIN"/>
    <property type="match status" value="1"/>
</dbReference>
<reference evidence="1 2" key="1">
    <citation type="submission" date="2020-04" db="EMBL/GenBank/DDBJ databases">
        <title>Chitinophaga sp. G-6-1-13 sp. nov., isolated from soil.</title>
        <authorList>
            <person name="Dahal R.H."/>
            <person name="Chaudhary D.K."/>
        </authorList>
    </citation>
    <scope>NUCLEOTIDE SEQUENCE [LARGE SCALE GENOMIC DNA]</scope>
    <source>
        <strain evidence="1 2">G-6-1-13</strain>
    </source>
</reference>
<comment type="caution">
    <text evidence="1">The sequence shown here is derived from an EMBL/GenBank/DDBJ whole genome shotgun (WGS) entry which is preliminary data.</text>
</comment>
<accession>A0A848GEP9</accession>
<dbReference type="EMBL" id="JABBGC010000001">
    <property type="protein sequence ID" value="NML35919.1"/>
    <property type="molecule type" value="Genomic_DNA"/>
</dbReference>
<keyword evidence="2" id="KW-1185">Reference proteome</keyword>
<dbReference type="InterPro" id="IPR040807">
    <property type="entry name" value="DUF5522"/>
</dbReference>
<evidence type="ECO:0000313" key="2">
    <source>
        <dbReference type="Proteomes" id="UP000583266"/>
    </source>
</evidence>
<organism evidence="1 2">
    <name type="scientific">Chitinophaga fulva</name>
    <dbReference type="NCBI Taxonomy" id="2728842"/>
    <lineage>
        <taxon>Bacteria</taxon>
        <taxon>Pseudomonadati</taxon>
        <taxon>Bacteroidota</taxon>
        <taxon>Chitinophagia</taxon>
        <taxon>Chitinophagales</taxon>
        <taxon>Chitinophagaceae</taxon>
        <taxon>Chitinophaga</taxon>
    </lineage>
</organism>
<gene>
    <name evidence="1" type="ORF">HHL17_01805</name>
</gene>
<dbReference type="Pfam" id="PF17653">
    <property type="entry name" value="DUF5522"/>
    <property type="match status" value="1"/>
</dbReference>
<dbReference type="RefSeq" id="WP_169223093.1">
    <property type="nucleotide sequence ID" value="NZ_JABBGC010000001.1"/>
</dbReference>
<proteinExistence type="predicted"/>
<evidence type="ECO:0000313" key="1">
    <source>
        <dbReference type="EMBL" id="NML35919.1"/>
    </source>
</evidence>
<name>A0A848GEP9_9BACT</name>
<protein>
    <submittedName>
        <fullName evidence="1">Uncharacterized protein</fullName>
    </submittedName>
</protein>